<dbReference type="SUPFAM" id="SSF47819">
    <property type="entry name" value="HRDC-like"/>
    <property type="match status" value="2"/>
</dbReference>
<name>A0A6B0YRD0_9CHLR</name>
<dbReference type="PANTHER" id="PTHR47649:SF1">
    <property type="entry name" value="RIBONUCLEASE D"/>
    <property type="match status" value="1"/>
</dbReference>
<dbReference type="GO" id="GO:0003676">
    <property type="term" value="F:nucleic acid binding"/>
    <property type="evidence" value="ECO:0007669"/>
    <property type="project" value="InterPro"/>
</dbReference>
<dbReference type="PANTHER" id="PTHR47649">
    <property type="entry name" value="RIBONUCLEASE D"/>
    <property type="match status" value="1"/>
</dbReference>
<dbReference type="Gene3D" id="3.30.420.10">
    <property type="entry name" value="Ribonuclease H-like superfamily/Ribonuclease H"/>
    <property type="match status" value="1"/>
</dbReference>
<dbReference type="SUPFAM" id="SSF53098">
    <property type="entry name" value="Ribonuclease H-like"/>
    <property type="match status" value="1"/>
</dbReference>
<dbReference type="InterPro" id="IPR012337">
    <property type="entry name" value="RNaseH-like_sf"/>
</dbReference>
<feature type="domain" description="HRDC" evidence="2">
    <location>
        <begin position="329"/>
        <end position="405"/>
    </location>
</feature>
<accession>A0A6B0YRD0</accession>
<organism evidence="3">
    <name type="scientific">Caldilineaceae bacterium SB0664_bin_27</name>
    <dbReference type="NCBI Taxonomy" id="2605260"/>
    <lineage>
        <taxon>Bacteria</taxon>
        <taxon>Bacillati</taxon>
        <taxon>Chloroflexota</taxon>
        <taxon>Caldilineae</taxon>
        <taxon>Caldilineales</taxon>
        <taxon>Caldilineaceae</taxon>
    </lineage>
</organism>
<reference evidence="3" key="1">
    <citation type="submission" date="2019-09" db="EMBL/GenBank/DDBJ databases">
        <title>Characterisation of the sponge microbiome using genome-centric metagenomics.</title>
        <authorList>
            <person name="Engelberts J.P."/>
            <person name="Robbins S.J."/>
            <person name="De Goeij J.M."/>
            <person name="Aranda M."/>
            <person name="Bell S.C."/>
            <person name="Webster N.S."/>
        </authorList>
    </citation>
    <scope>NUCLEOTIDE SEQUENCE</scope>
    <source>
        <strain evidence="3">SB0664_bin_27</strain>
    </source>
</reference>
<dbReference type="SMART" id="SM00341">
    <property type="entry name" value="HRDC"/>
    <property type="match status" value="2"/>
</dbReference>
<dbReference type="InterPro" id="IPR044876">
    <property type="entry name" value="HRDC_dom_sf"/>
</dbReference>
<dbReference type="SMART" id="SM00474">
    <property type="entry name" value="35EXOc"/>
    <property type="match status" value="1"/>
</dbReference>
<gene>
    <name evidence="3" type="ORF">F4Y42_08100</name>
</gene>
<dbReference type="Pfam" id="PF00570">
    <property type="entry name" value="HRDC"/>
    <property type="match status" value="2"/>
</dbReference>
<sequence>MTRQRRTKRRPQAIASPKLVQTTAEFGQFLGHVSGQPWLALDTESDSLFRYAPRVCLIQITAPAVAAGAQSLPDPANVVDFLIDPLRLKNLSALGDVLADGITEVILHAAENDILTLQRDFDFRLQKIYDTQLAARILGRQGIGLAKVLDEEFGVVSDKKMQRTNWGQRPLTQQQLTYAQVDTHYLPALRARQIKSLEEAGRWEEAKAAFRMLESIRFSPPEPRAFWQMKQIRSVEERDLGVLQAVWEWRESFAHEVDRPPFKVLGENALVHLSQKRPRTLSSLKAVPGLSERQVRWFGRKLLAAVREGEQRPAPQRPASNRRTDPALTGAGKKRYESLRQWRTETAAARGVDPDIVFSNETLQQISTSRPATLAELAKIPSVGKWKAQAYGAKLFRLLRNGLES</sequence>
<dbReference type="EMBL" id="VXRG01000067">
    <property type="protein sequence ID" value="MXY93393.1"/>
    <property type="molecule type" value="Genomic_DNA"/>
</dbReference>
<feature type="domain" description="HRDC" evidence="2">
    <location>
        <begin position="236"/>
        <end position="316"/>
    </location>
</feature>
<dbReference type="Gene3D" id="1.10.150.80">
    <property type="entry name" value="HRDC domain"/>
    <property type="match status" value="2"/>
</dbReference>
<dbReference type="GO" id="GO:0006139">
    <property type="term" value="P:nucleobase-containing compound metabolic process"/>
    <property type="evidence" value="ECO:0007669"/>
    <property type="project" value="InterPro"/>
</dbReference>
<feature type="region of interest" description="Disordered" evidence="1">
    <location>
        <begin position="308"/>
        <end position="335"/>
    </location>
</feature>
<proteinExistence type="predicted"/>
<comment type="caution">
    <text evidence="3">The sequence shown here is derived from an EMBL/GenBank/DDBJ whole genome shotgun (WGS) entry which is preliminary data.</text>
</comment>
<dbReference type="Pfam" id="PF01612">
    <property type="entry name" value="DNA_pol_A_exo1"/>
    <property type="match status" value="1"/>
</dbReference>
<evidence type="ECO:0000259" key="2">
    <source>
        <dbReference type="PROSITE" id="PS50967"/>
    </source>
</evidence>
<dbReference type="InterPro" id="IPR002562">
    <property type="entry name" value="3'-5'_exonuclease_dom"/>
</dbReference>
<dbReference type="CDD" id="cd06142">
    <property type="entry name" value="RNaseD_exo"/>
    <property type="match status" value="1"/>
</dbReference>
<evidence type="ECO:0000313" key="3">
    <source>
        <dbReference type="EMBL" id="MXY93393.1"/>
    </source>
</evidence>
<dbReference type="GO" id="GO:0000166">
    <property type="term" value="F:nucleotide binding"/>
    <property type="evidence" value="ECO:0007669"/>
    <property type="project" value="InterPro"/>
</dbReference>
<dbReference type="PROSITE" id="PS50967">
    <property type="entry name" value="HRDC"/>
    <property type="match status" value="2"/>
</dbReference>
<dbReference type="GO" id="GO:0008408">
    <property type="term" value="F:3'-5' exonuclease activity"/>
    <property type="evidence" value="ECO:0007669"/>
    <property type="project" value="InterPro"/>
</dbReference>
<evidence type="ECO:0000256" key="1">
    <source>
        <dbReference type="SAM" id="MobiDB-lite"/>
    </source>
</evidence>
<dbReference type="InterPro" id="IPR010997">
    <property type="entry name" value="HRDC-like_sf"/>
</dbReference>
<dbReference type="AlphaFoldDB" id="A0A6B0YRD0"/>
<dbReference type="InterPro" id="IPR051086">
    <property type="entry name" value="RNase_D-like"/>
</dbReference>
<dbReference type="InterPro" id="IPR002121">
    <property type="entry name" value="HRDC_dom"/>
</dbReference>
<dbReference type="InterPro" id="IPR036397">
    <property type="entry name" value="RNaseH_sf"/>
</dbReference>
<protein>
    <recommendedName>
        <fullName evidence="2">HRDC domain-containing protein</fullName>
    </recommendedName>
</protein>